<organism evidence="1 2">
    <name type="scientific">Halobacillus amylolyticus</name>
    <dbReference type="NCBI Taxonomy" id="2932259"/>
    <lineage>
        <taxon>Bacteria</taxon>
        <taxon>Bacillati</taxon>
        <taxon>Bacillota</taxon>
        <taxon>Bacilli</taxon>
        <taxon>Bacillales</taxon>
        <taxon>Bacillaceae</taxon>
        <taxon>Halobacillus</taxon>
    </lineage>
</organism>
<dbReference type="Proteomes" id="UP000830326">
    <property type="component" value="Chromosome"/>
</dbReference>
<evidence type="ECO:0000313" key="2">
    <source>
        <dbReference type="Proteomes" id="UP000830326"/>
    </source>
</evidence>
<proteinExistence type="predicted"/>
<keyword evidence="2" id="KW-1185">Reference proteome</keyword>
<name>A0ABY4HFX5_9BACI</name>
<sequence>MNEVRFTTNSKQPVYGEQQLLKQKGESIEYFQLERKQSKVARTLSLLWGITT</sequence>
<dbReference type="EMBL" id="CP095075">
    <property type="protein sequence ID" value="UOR12335.1"/>
    <property type="molecule type" value="Genomic_DNA"/>
</dbReference>
<protein>
    <submittedName>
        <fullName evidence="1">Uncharacterized protein</fullName>
    </submittedName>
</protein>
<reference evidence="1" key="1">
    <citation type="submission" date="2022-04" db="EMBL/GenBank/DDBJ databases">
        <title>Halobacillus sp. isolated from saltern.</title>
        <authorList>
            <person name="Won M."/>
            <person name="Lee C.-M."/>
            <person name="Woen H.-Y."/>
            <person name="Kwon S.-W."/>
        </authorList>
    </citation>
    <scope>NUCLEOTIDE SEQUENCE</scope>
    <source>
        <strain evidence="1">SSHM10-5</strain>
    </source>
</reference>
<dbReference type="RefSeq" id="WP_245033099.1">
    <property type="nucleotide sequence ID" value="NZ_CP095075.1"/>
</dbReference>
<evidence type="ECO:0000313" key="1">
    <source>
        <dbReference type="EMBL" id="UOR12335.1"/>
    </source>
</evidence>
<gene>
    <name evidence="1" type="ORF">MUO15_02055</name>
</gene>
<accession>A0ABY4HFX5</accession>